<comment type="caution">
    <text evidence="1">The sequence shown here is derived from an EMBL/GenBank/DDBJ whole genome shotgun (WGS) entry which is preliminary data.</text>
</comment>
<dbReference type="Proteomes" id="UP000821845">
    <property type="component" value="Chromosome 8"/>
</dbReference>
<dbReference type="EMBL" id="CM023488">
    <property type="protein sequence ID" value="KAH6923829.1"/>
    <property type="molecule type" value="Genomic_DNA"/>
</dbReference>
<sequence>MGYCVLNAQAAKILGNKKGKLVCKHTAQALWSSSVLATRGVSGNVAPKKRALGELPKQQPTPQKVDVADAKAARNQSARGSVPTEYIGDLGATRLQRHRAASVETRRVNIPALHRQMALTSSVAIAVMSGSSDSPPSPAQSVLLTMCDGNEPSPVSPEDAGTAGSVGTACSDTLHSHGYLVVPVYDANEQEEEHDEVIDSGMWKEVCQQLDVDSGASFED</sequence>
<keyword evidence="2" id="KW-1185">Reference proteome</keyword>
<proteinExistence type="predicted"/>
<name>A0ACB7RTI6_HYAAI</name>
<organism evidence="1 2">
    <name type="scientific">Hyalomma asiaticum</name>
    <name type="common">Tick</name>
    <dbReference type="NCBI Taxonomy" id="266040"/>
    <lineage>
        <taxon>Eukaryota</taxon>
        <taxon>Metazoa</taxon>
        <taxon>Ecdysozoa</taxon>
        <taxon>Arthropoda</taxon>
        <taxon>Chelicerata</taxon>
        <taxon>Arachnida</taxon>
        <taxon>Acari</taxon>
        <taxon>Parasitiformes</taxon>
        <taxon>Ixodida</taxon>
        <taxon>Ixodoidea</taxon>
        <taxon>Ixodidae</taxon>
        <taxon>Hyalomminae</taxon>
        <taxon>Hyalomma</taxon>
    </lineage>
</organism>
<gene>
    <name evidence="1" type="ORF">HPB50_007775</name>
</gene>
<protein>
    <submittedName>
        <fullName evidence="1">Uncharacterized protein</fullName>
    </submittedName>
</protein>
<evidence type="ECO:0000313" key="2">
    <source>
        <dbReference type="Proteomes" id="UP000821845"/>
    </source>
</evidence>
<accession>A0ACB7RTI6</accession>
<reference evidence="1" key="1">
    <citation type="submission" date="2020-05" db="EMBL/GenBank/DDBJ databases">
        <title>Large-scale comparative analyses of tick genomes elucidate their genetic diversity and vector capacities.</title>
        <authorList>
            <person name="Jia N."/>
            <person name="Wang J."/>
            <person name="Shi W."/>
            <person name="Du L."/>
            <person name="Sun Y."/>
            <person name="Zhan W."/>
            <person name="Jiang J."/>
            <person name="Wang Q."/>
            <person name="Zhang B."/>
            <person name="Ji P."/>
            <person name="Sakyi L.B."/>
            <person name="Cui X."/>
            <person name="Yuan T."/>
            <person name="Jiang B."/>
            <person name="Yang W."/>
            <person name="Lam T.T.-Y."/>
            <person name="Chang Q."/>
            <person name="Ding S."/>
            <person name="Wang X."/>
            <person name="Zhu J."/>
            <person name="Ruan X."/>
            <person name="Zhao L."/>
            <person name="Wei J."/>
            <person name="Que T."/>
            <person name="Du C."/>
            <person name="Cheng J."/>
            <person name="Dai P."/>
            <person name="Han X."/>
            <person name="Huang E."/>
            <person name="Gao Y."/>
            <person name="Liu J."/>
            <person name="Shao H."/>
            <person name="Ye R."/>
            <person name="Li L."/>
            <person name="Wei W."/>
            <person name="Wang X."/>
            <person name="Wang C."/>
            <person name="Yang T."/>
            <person name="Huo Q."/>
            <person name="Li W."/>
            <person name="Guo W."/>
            <person name="Chen H."/>
            <person name="Zhou L."/>
            <person name="Ni X."/>
            <person name="Tian J."/>
            <person name="Zhou Y."/>
            <person name="Sheng Y."/>
            <person name="Liu T."/>
            <person name="Pan Y."/>
            <person name="Xia L."/>
            <person name="Li J."/>
            <person name="Zhao F."/>
            <person name="Cao W."/>
        </authorList>
    </citation>
    <scope>NUCLEOTIDE SEQUENCE</scope>
    <source>
        <strain evidence="1">Hyas-2018</strain>
    </source>
</reference>
<evidence type="ECO:0000313" key="1">
    <source>
        <dbReference type="EMBL" id="KAH6923829.1"/>
    </source>
</evidence>